<name>A0ABS2A9A0_9ACTN</name>
<evidence type="ECO:0000256" key="1">
    <source>
        <dbReference type="SAM" id="SignalP"/>
    </source>
</evidence>
<keyword evidence="4" id="KW-1185">Reference proteome</keyword>
<dbReference type="SUPFAM" id="SSF51445">
    <property type="entry name" value="(Trans)glycosidases"/>
    <property type="match status" value="1"/>
</dbReference>
<dbReference type="PANTHER" id="PTHR46066">
    <property type="entry name" value="CHITINASE DOMAIN-CONTAINING PROTEIN 1 FAMILY MEMBER"/>
    <property type="match status" value="1"/>
</dbReference>
<dbReference type="InterPro" id="IPR011583">
    <property type="entry name" value="Chitinase_II/V-like_cat"/>
</dbReference>
<proteinExistence type="predicted"/>
<feature type="chain" id="PRO_5045560195" description="GH18 domain-containing protein" evidence="1">
    <location>
        <begin position="29"/>
        <end position="553"/>
    </location>
</feature>
<feature type="signal peptide" evidence="1">
    <location>
        <begin position="1"/>
        <end position="28"/>
    </location>
</feature>
<accession>A0ABS2A9A0</accession>
<sequence length="553" mass="58404">MTRRRTVAGLAAALLVLAGSLVPGRAAADTAPRRIVNGWLPYWTMAESLTSVTGNADLWGEASPFWYRATGAATISAQAGAGDPAVVDALRSRGIKVVPTVTEALTAPAMAALLTAPAQRAAHVTALVDLVTTHGYDGIDLDYETMNTAGTATDKAAVRSGFVTLLRELKPALAAQGRLLSVTVGPRTRADDPNWAVFDYAGIGPSADRFRIMTYDYHWRGGSPGAVAPLPWVNTVLTYAVSAVTRDKIEIGLPLYGYDWPADPSQPDGYGTATSRNYQQAEALRLQYGAVRQWSGTDAAPWFTYTDTAGVPHVVWYNDADATTAKMTLVEKYGVRGLAFWAVGFEDVRQWPVLRSYAVQKSTELTVSAATAIVHGTTLTVSGRLTTTAGAAVSGHQVVLQWRRAGTTAWATVATGSSSSTGAVSLRYAPGANGAFRLSAPSSWAYLAAVSAPVTTIVRWCVSAALQHATVPRGATVRLTGKVAPVRAGTPVRRQRYADGAWTTVASTTVGSGGTYGFSFTWRTAGTYTYRVVVPGTSVNAAGYSAAVRLRVT</sequence>
<comment type="caution">
    <text evidence="3">The sequence shown here is derived from an EMBL/GenBank/DDBJ whole genome shotgun (WGS) entry which is preliminary data.</text>
</comment>
<dbReference type="Gene3D" id="3.10.50.10">
    <property type="match status" value="1"/>
</dbReference>
<dbReference type="InterPro" id="IPR017853">
    <property type="entry name" value="GH"/>
</dbReference>
<dbReference type="SMART" id="SM00636">
    <property type="entry name" value="Glyco_18"/>
    <property type="match status" value="1"/>
</dbReference>
<evidence type="ECO:0000259" key="2">
    <source>
        <dbReference type="PROSITE" id="PS51910"/>
    </source>
</evidence>
<dbReference type="InterPro" id="IPR029070">
    <property type="entry name" value="Chitinase_insertion_sf"/>
</dbReference>
<dbReference type="Gene3D" id="3.20.20.80">
    <property type="entry name" value="Glycosidases"/>
    <property type="match status" value="1"/>
</dbReference>
<evidence type="ECO:0000313" key="4">
    <source>
        <dbReference type="Proteomes" id="UP000632138"/>
    </source>
</evidence>
<feature type="domain" description="GH18" evidence="2">
    <location>
        <begin position="37"/>
        <end position="364"/>
    </location>
</feature>
<dbReference type="InterPro" id="IPR001223">
    <property type="entry name" value="Glyco_hydro18_cat"/>
</dbReference>
<dbReference type="PANTHER" id="PTHR46066:SF2">
    <property type="entry name" value="CHITINASE DOMAIN-CONTAINING PROTEIN 1"/>
    <property type="match status" value="1"/>
</dbReference>
<dbReference type="EMBL" id="JAENHP010000003">
    <property type="protein sequence ID" value="MBM2616413.1"/>
    <property type="molecule type" value="Genomic_DNA"/>
</dbReference>
<protein>
    <recommendedName>
        <fullName evidence="2">GH18 domain-containing protein</fullName>
    </recommendedName>
</protein>
<dbReference type="Proteomes" id="UP000632138">
    <property type="component" value="Unassembled WGS sequence"/>
</dbReference>
<reference evidence="3 4" key="1">
    <citation type="submission" date="2021-01" db="EMBL/GenBank/DDBJ databases">
        <title>Actinoplanes sp. nov. LDG1-06 isolated from lichen.</title>
        <authorList>
            <person name="Saeng-In P."/>
            <person name="Phongsopitanun W."/>
            <person name="Kanchanasin P."/>
            <person name="Yuki M."/>
            <person name="Kudo T."/>
            <person name="Ohkuma M."/>
            <person name="Tanasupawat S."/>
        </authorList>
    </citation>
    <scope>NUCLEOTIDE SEQUENCE [LARGE SCALE GENOMIC DNA]</scope>
    <source>
        <strain evidence="3 4">LDG1-06</strain>
    </source>
</reference>
<evidence type="ECO:0000313" key="3">
    <source>
        <dbReference type="EMBL" id="MBM2616413.1"/>
    </source>
</evidence>
<dbReference type="PROSITE" id="PS51910">
    <property type="entry name" value="GH18_2"/>
    <property type="match status" value="1"/>
</dbReference>
<keyword evidence="1" id="KW-0732">Signal</keyword>
<gene>
    <name evidence="3" type="ORF">JIG36_12680</name>
</gene>
<dbReference type="RefSeq" id="WP_203376306.1">
    <property type="nucleotide sequence ID" value="NZ_JAENHP010000003.1"/>
</dbReference>
<dbReference type="Pfam" id="PF00704">
    <property type="entry name" value="Glyco_hydro_18"/>
    <property type="match status" value="1"/>
</dbReference>
<organism evidence="3 4">
    <name type="scientific">Paractinoplanes ovalisporus</name>
    <dbReference type="NCBI Taxonomy" id="2810368"/>
    <lineage>
        <taxon>Bacteria</taxon>
        <taxon>Bacillati</taxon>
        <taxon>Actinomycetota</taxon>
        <taxon>Actinomycetes</taxon>
        <taxon>Micromonosporales</taxon>
        <taxon>Micromonosporaceae</taxon>
        <taxon>Paractinoplanes</taxon>
    </lineage>
</organism>